<protein>
    <submittedName>
        <fullName evidence="1">Uncharacterized protein</fullName>
    </submittedName>
</protein>
<proteinExistence type="predicted"/>
<sequence>MAERRRVWTPLHRGKSLRLLRIVYSKKFTQVACLPTSSADEPHNFGIVIFADSIPKFLGDALLSLKRHTLEVCGKVVLEKGKALALEIGKRYSSSVLKIRDGKKPRVCPAMSTVE</sequence>
<name>A0A7S0PUF4_9EUKA</name>
<organism evidence="1">
    <name type="scientific">Coccolithus braarudii</name>
    <dbReference type="NCBI Taxonomy" id="221442"/>
    <lineage>
        <taxon>Eukaryota</taxon>
        <taxon>Haptista</taxon>
        <taxon>Haptophyta</taxon>
        <taxon>Prymnesiophyceae</taxon>
        <taxon>Coccolithales</taxon>
        <taxon>Coccolithaceae</taxon>
        <taxon>Coccolithus</taxon>
    </lineage>
</organism>
<gene>
    <name evidence="1" type="ORF">CPEL01642_LOCUS1512</name>
</gene>
<accession>A0A7S0PUF4</accession>
<dbReference type="AlphaFoldDB" id="A0A7S0PUF4"/>
<evidence type="ECO:0000313" key="1">
    <source>
        <dbReference type="EMBL" id="CAD8598182.1"/>
    </source>
</evidence>
<dbReference type="EMBL" id="HBEY01003085">
    <property type="protein sequence ID" value="CAD8598182.1"/>
    <property type="molecule type" value="Transcribed_RNA"/>
</dbReference>
<reference evidence="1" key="1">
    <citation type="submission" date="2021-01" db="EMBL/GenBank/DDBJ databases">
        <authorList>
            <person name="Corre E."/>
            <person name="Pelletier E."/>
            <person name="Niang G."/>
            <person name="Scheremetjew M."/>
            <person name="Finn R."/>
            <person name="Kale V."/>
            <person name="Holt S."/>
            <person name="Cochrane G."/>
            <person name="Meng A."/>
            <person name="Brown T."/>
            <person name="Cohen L."/>
        </authorList>
    </citation>
    <scope>NUCLEOTIDE SEQUENCE</scope>
    <source>
        <strain evidence="1">PLY182g</strain>
    </source>
</reference>